<sequence>MAAPRLDQELLQSLNGAWSGMERTMAWQQEVIKKLMERSSSLDALHKAVDATDRINKLHTELDRVNKDRQALRIENHQLEKQLSNAVHSRDWDELCTLVEAAQEAVAGVAKAAAQSGSSSVPAKALGELVIRMGAVTAKLREIVDGSGGAGVAAGADAGSRSDHA</sequence>
<dbReference type="RefSeq" id="WP_005520594.1">
    <property type="nucleotide sequence ID" value="NZ_EQ973329.1"/>
</dbReference>
<evidence type="ECO:0000313" key="3">
    <source>
        <dbReference type="Proteomes" id="UP000006247"/>
    </source>
</evidence>
<name>C0E241_9CORY</name>
<reference evidence="2 3" key="1">
    <citation type="submission" date="2009-01" db="EMBL/GenBank/DDBJ databases">
        <authorList>
            <person name="Fulton L."/>
            <person name="Clifton S."/>
            <person name="Chinwalla A.T."/>
            <person name="Mitreva M."/>
            <person name="Sodergren E."/>
            <person name="Weinstock G."/>
            <person name="Clifton S."/>
            <person name="Dooling D.J."/>
            <person name="Fulton B."/>
            <person name="Minx P."/>
            <person name="Pepin K.H."/>
            <person name="Johnson M."/>
            <person name="Bhonagiri V."/>
            <person name="Nash W.E."/>
            <person name="Mardis E.R."/>
            <person name="Wilson R.K."/>
        </authorList>
    </citation>
    <scope>NUCLEOTIDE SEQUENCE [LARGE SCALE GENOMIC DNA]</scope>
    <source>
        <strain evidence="2 3">ATCC 33806</strain>
    </source>
</reference>
<evidence type="ECO:0000313" key="2">
    <source>
        <dbReference type="EMBL" id="EEG27383.1"/>
    </source>
</evidence>
<dbReference type="HOGENOM" id="CLU_1608100_0_0_11"/>
<dbReference type="AlphaFoldDB" id="C0E241"/>
<keyword evidence="1" id="KW-0175">Coiled coil</keyword>
<evidence type="ECO:0000256" key="1">
    <source>
        <dbReference type="SAM" id="Coils"/>
    </source>
</evidence>
<proteinExistence type="predicted"/>
<accession>C0E241</accession>
<protein>
    <submittedName>
        <fullName evidence="2">Uncharacterized protein</fullName>
    </submittedName>
</protein>
<feature type="coiled-coil region" evidence="1">
    <location>
        <begin position="48"/>
        <end position="89"/>
    </location>
</feature>
<gene>
    <name evidence="2" type="ORF">CORMATOL_01046</name>
</gene>
<dbReference type="EMBL" id="ACEB01000017">
    <property type="protein sequence ID" value="EEG27383.1"/>
    <property type="molecule type" value="Genomic_DNA"/>
</dbReference>
<organism evidence="2 3">
    <name type="scientific">Corynebacterium matruchotii ATCC 33806</name>
    <dbReference type="NCBI Taxonomy" id="566549"/>
    <lineage>
        <taxon>Bacteria</taxon>
        <taxon>Bacillati</taxon>
        <taxon>Actinomycetota</taxon>
        <taxon>Actinomycetes</taxon>
        <taxon>Mycobacteriales</taxon>
        <taxon>Corynebacteriaceae</taxon>
        <taxon>Corynebacterium</taxon>
    </lineage>
</organism>
<comment type="caution">
    <text evidence="2">The sequence shown here is derived from an EMBL/GenBank/DDBJ whole genome shotgun (WGS) entry which is preliminary data.</text>
</comment>
<dbReference type="Proteomes" id="UP000006247">
    <property type="component" value="Unassembled WGS sequence"/>
</dbReference>